<dbReference type="RefSeq" id="WP_133593667.1">
    <property type="nucleotide sequence ID" value="NZ_CP037953.1"/>
</dbReference>
<reference evidence="2 3" key="1">
    <citation type="submission" date="2019-03" db="EMBL/GenBank/DDBJ databases">
        <title>Genomic Encyclopedia of Type Strains, Phase IV (KMG-IV): sequencing the most valuable type-strain genomes for metagenomic binning, comparative biology and taxonomic classification.</title>
        <authorList>
            <person name="Goeker M."/>
        </authorList>
    </citation>
    <scope>NUCLEOTIDE SEQUENCE [LARGE SCALE GENOMIC DNA]</scope>
    <source>
        <strain evidence="2 3">DSM 103792</strain>
    </source>
</reference>
<keyword evidence="3" id="KW-1185">Reference proteome</keyword>
<evidence type="ECO:0000313" key="3">
    <source>
        <dbReference type="Proteomes" id="UP000295375"/>
    </source>
</evidence>
<protein>
    <recommendedName>
        <fullName evidence="4">Tetratricopeptide repeat protein</fullName>
    </recommendedName>
</protein>
<accession>A0A4R6UA67</accession>
<evidence type="ECO:0000313" key="2">
    <source>
        <dbReference type="EMBL" id="TDQ43401.1"/>
    </source>
</evidence>
<dbReference type="Proteomes" id="UP000295375">
    <property type="component" value="Unassembled WGS sequence"/>
</dbReference>
<feature type="signal peptide" evidence="1">
    <location>
        <begin position="1"/>
        <end position="23"/>
    </location>
</feature>
<proteinExistence type="predicted"/>
<evidence type="ECO:0000256" key="1">
    <source>
        <dbReference type="SAM" id="SignalP"/>
    </source>
</evidence>
<dbReference type="AlphaFoldDB" id="A0A4R6UA67"/>
<comment type="caution">
    <text evidence="2">The sequence shown here is derived from an EMBL/GenBank/DDBJ whole genome shotgun (WGS) entry which is preliminary data.</text>
</comment>
<organism evidence="2 3">
    <name type="scientific">Permianibacter aggregans</name>
    <dbReference type="NCBI Taxonomy" id="1510150"/>
    <lineage>
        <taxon>Bacteria</taxon>
        <taxon>Pseudomonadati</taxon>
        <taxon>Pseudomonadota</taxon>
        <taxon>Gammaproteobacteria</taxon>
        <taxon>Pseudomonadales</taxon>
        <taxon>Pseudomonadaceae</taxon>
        <taxon>Permianibacter</taxon>
    </lineage>
</organism>
<keyword evidence="1" id="KW-0732">Signal</keyword>
<evidence type="ECO:0008006" key="4">
    <source>
        <dbReference type="Google" id="ProtNLM"/>
    </source>
</evidence>
<dbReference type="EMBL" id="SNYM01000030">
    <property type="protein sequence ID" value="TDQ43401.1"/>
    <property type="molecule type" value="Genomic_DNA"/>
</dbReference>
<gene>
    <name evidence="2" type="ORF">EV696_13017</name>
</gene>
<dbReference type="OrthoDB" id="5697458at2"/>
<sequence length="401" mass="45127">MFKRVLTLAILGSLMLPINTVLADCAGLSASAVEKRHQQGLNYLRNAQDWQALKTFDQALAEACDRNTETLMQIARRAASLGEQYGRRFAQQKQFYDTVMPQQSAFHWYEMGGQFALADQVLIEALNKTPNDRALSELAQTHFSHRALPSFHSNEAERLSVTGAYRLDAKHLPFVHSNQSEQFQRLLAAADSAVNASYLRASADMELKPFLLRAGDISAAMALQQEMLTFQQRWPNDGLRNAERSFSEAHSWLQQIYDESQRNALETQRNASLKALAARLQKTEPRSPKLQQAAIDFYRMAGDEASAENVQAQANQQAASEQNAQHYRLAAELYRVAQNETQADIAQQLAEQQMQSAATMPSAEQMQQLQQQYMNPETVKALQAQALELQKQMQAQSNESE</sequence>
<name>A0A4R6UA67_9GAMM</name>
<feature type="chain" id="PRO_5020510977" description="Tetratricopeptide repeat protein" evidence="1">
    <location>
        <begin position="24"/>
        <end position="401"/>
    </location>
</feature>